<keyword evidence="8 11" id="KW-0460">Magnesium</keyword>
<proteinExistence type="inferred from homology"/>
<dbReference type="HAMAP" id="MF_00246">
    <property type="entry name" value="Galactokinase"/>
    <property type="match status" value="1"/>
</dbReference>
<dbReference type="Pfam" id="PF08544">
    <property type="entry name" value="GHMP_kinases_C"/>
    <property type="match status" value="1"/>
</dbReference>
<name>A0A4V1LS91_9GAMM</name>
<accession>A0A4V1LS91</accession>
<feature type="binding site" evidence="11">
    <location>
        <begin position="125"/>
        <end position="131"/>
    </location>
    <ligand>
        <name>ATP</name>
        <dbReference type="ChEBI" id="CHEBI:30616"/>
    </ligand>
</feature>
<comment type="catalytic activity">
    <reaction evidence="11">
        <text>alpha-D-galactose + ATP = alpha-D-galactose 1-phosphate + ADP + H(+)</text>
        <dbReference type="Rhea" id="RHEA:13553"/>
        <dbReference type="ChEBI" id="CHEBI:15378"/>
        <dbReference type="ChEBI" id="CHEBI:28061"/>
        <dbReference type="ChEBI" id="CHEBI:30616"/>
        <dbReference type="ChEBI" id="CHEBI:58336"/>
        <dbReference type="ChEBI" id="CHEBI:456216"/>
        <dbReference type="EC" id="2.7.1.6"/>
    </reaction>
</comment>
<dbReference type="EMBL" id="PEIB01000042">
    <property type="protein sequence ID" value="RXJ70878.1"/>
    <property type="molecule type" value="Genomic_DNA"/>
</dbReference>
<dbReference type="InterPro" id="IPR019741">
    <property type="entry name" value="Galactokinase_CS"/>
</dbReference>
<dbReference type="PANTHER" id="PTHR10457">
    <property type="entry name" value="MEVALONATE KINASE/GALACTOKINASE"/>
    <property type="match status" value="1"/>
</dbReference>
<reference evidence="16 17" key="1">
    <citation type="submission" date="2017-10" db="EMBL/GenBank/DDBJ databases">
        <title>Nyctiphanis sp. nov., isolated from the stomach of the euphausiid Nyctiphanes simplex (Hansen, 1911) in the Gulf of California.</title>
        <authorList>
            <person name="Gomez-Gil B."/>
            <person name="Aguilar-Mendez M."/>
            <person name="Lopez-Cortes A."/>
            <person name="Gomez-Gutierrez J."/>
            <person name="Roque A."/>
            <person name="Lang E."/>
            <person name="Gonzalez-Castillo A."/>
        </authorList>
    </citation>
    <scope>NUCLEOTIDE SEQUENCE [LARGE SCALE GENOMIC DNA]</scope>
    <source>
        <strain evidence="16 17">CAIM 600</strain>
    </source>
</reference>
<dbReference type="NCBIfam" id="TIGR00131">
    <property type="entry name" value="gal_kin"/>
    <property type="match status" value="1"/>
</dbReference>
<dbReference type="PROSITE" id="PS00627">
    <property type="entry name" value="GHMP_KINASES_ATP"/>
    <property type="match status" value="1"/>
</dbReference>
<evidence type="ECO:0000256" key="7">
    <source>
        <dbReference type="ARBA" id="ARBA00022840"/>
    </source>
</evidence>
<gene>
    <name evidence="11" type="primary">galK</name>
    <name evidence="16" type="ORF">CS022_22060</name>
</gene>
<dbReference type="Proteomes" id="UP000290287">
    <property type="component" value="Unassembled WGS sequence"/>
</dbReference>
<evidence type="ECO:0000313" key="16">
    <source>
        <dbReference type="EMBL" id="RXJ70878.1"/>
    </source>
</evidence>
<dbReference type="InterPro" id="IPR013750">
    <property type="entry name" value="GHMP_kinase_C_dom"/>
</dbReference>
<evidence type="ECO:0000256" key="3">
    <source>
        <dbReference type="ARBA" id="ARBA00022679"/>
    </source>
</evidence>
<dbReference type="SUPFAM" id="SSF55060">
    <property type="entry name" value="GHMP Kinase, C-terminal domain"/>
    <property type="match status" value="1"/>
</dbReference>
<comment type="caution">
    <text evidence="16">The sequence shown here is derived from an EMBL/GenBank/DDBJ whole genome shotgun (WGS) entry which is preliminary data.</text>
</comment>
<evidence type="ECO:0000256" key="8">
    <source>
        <dbReference type="ARBA" id="ARBA00022842"/>
    </source>
</evidence>
<feature type="domain" description="GHMP kinase N-terminal" evidence="13">
    <location>
        <begin position="95"/>
        <end position="180"/>
    </location>
</feature>
<dbReference type="RefSeq" id="WP_129124057.1">
    <property type="nucleotide sequence ID" value="NZ_PEIB01000042.1"/>
</dbReference>
<evidence type="ECO:0000256" key="12">
    <source>
        <dbReference type="NCBIfam" id="TIGR00131"/>
    </source>
</evidence>
<dbReference type="NCBIfam" id="NF003472">
    <property type="entry name" value="PRK05101.1"/>
    <property type="match status" value="1"/>
</dbReference>
<dbReference type="GO" id="GO:0005829">
    <property type="term" value="C:cytosol"/>
    <property type="evidence" value="ECO:0007669"/>
    <property type="project" value="TreeGrafter"/>
</dbReference>
<keyword evidence="5 11" id="KW-0547">Nucleotide-binding</keyword>
<evidence type="ECO:0000259" key="13">
    <source>
        <dbReference type="Pfam" id="PF00288"/>
    </source>
</evidence>
<comment type="subcellular location">
    <subcellularLocation>
        <location evidence="11">Cytoplasm</location>
    </subcellularLocation>
</comment>
<dbReference type="InterPro" id="IPR020568">
    <property type="entry name" value="Ribosomal_Su5_D2-typ_SF"/>
</dbReference>
<dbReference type="Gene3D" id="3.30.70.890">
    <property type="entry name" value="GHMP kinase, C-terminal domain"/>
    <property type="match status" value="1"/>
</dbReference>
<keyword evidence="6 11" id="KW-0418">Kinase</keyword>
<evidence type="ECO:0000256" key="10">
    <source>
        <dbReference type="ARBA" id="ARBA00023277"/>
    </source>
</evidence>
<evidence type="ECO:0000259" key="14">
    <source>
        <dbReference type="Pfam" id="PF08544"/>
    </source>
</evidence>
<feature type="binding site" evidence="11">
    <location>
        <position position="131"/>
    </location>
    <ligand>
        <name>Mg(2+)</name>
        <dbReference type="ChEBI" id="CHEBI:18420"/>
    </ligand>
</feature>
<dbReference type="SUPFAM" id="SSF54211">
    <property type="entry name" value="Ribosomal protein S5 domain 2-like"/>
    <property type="match status" value="1"/>
</dbReference>
<dbReference type="InterPro" id="IPR014721">
    <property type="entry name" value="Ribsml_uS5_D2-typ_fold_subgr"/>
</dbReference>
<keyword evidence="3 11" id="KW-0808">Transferase</keyword>
<sequence>MTELFGRVGSVFEGVFGYAHEYLFQAPGRVNLIGEHTDYNGGFVLPCAISFATVVAVAKRNDDLVRVVAADYENDSDQFSLQEEITFNKDKMWVNYIRGVVVILMKYAYALGGVYLVVGGNIPKGAGLSSSASLQVAITRAFSEIYGLSLSQKQIALISQKAENEFVGCSCGIMDQMASANAREGHGLLIDCLTLDIQPVALPDNITVLIINSNKRRGLVDSEYNLRRQQCETAARHCGVNTLCELSSEVLIRNQQSFDPLIFKRAKHVVTENERTLEAVKALSKEDMSALSELMEASHLSMRDDFEITVSEIDLLVALTKGVIGTRGGVRMTGGGFCGCVVALLPHDLIDNVINAVQKHYKKITRLTPEFYVCDTSKGACRV</sequence>
<evidence type="ECO:0000313" key="17">
    <source>
        <dbReference type="Proteomes" id="UP000290287"/>
    </source>
</evidence>
<protein>
    <recommendedName>
        <fullName evidence="11 12">Galactokinase</fullName>
        <ecNumber evidence="11 12">2.7.1.6</ecNumber>
    </recommendedName>
    <alternativeName>
        <fullName evidence="11">Galactose kinase</fullName>
    </alternativeName>
</protein>
<dbReference type="InterPro" id="IPR036554">
    <property type="entry name" value="GHMP_kinase_C_sf"/>
</dbReference>
<evidence type="ECO:0000256" key="1">
    <source>
        <dbReference type="ARBA" id="ARBA00006566"/>
    </source>
</evidence>
<dbReference type="FunFam" id="3.30.70.890:FF:000001">
    <property type="entry name" value="Galactokinase"/>
    <property type="match status" value="1"/>
</dbReference>
<keyword evidence="9 11" id="KW-0299">Galactose metabolism</keyword>
<dbReference type="InterPro" id="IPR006203">
    <property type="entry name" value="GHMP_knse_ATP-bd_CS"/>
</dbReference>
<dbReference type="AlphaFoldDB" id="A0A4V1LS91"/>
<dbReference type="Pfam" id="PF10509">
    <property type="entry name" value="GalKase_gal_bdg"/>
    <property type="match status" value="1"/>
</dbReference>
<evidence type="ECO:0000256" key="4">
    <source>
        <dbReference type="ARBA" id="ARBA00022723"/>
    </source>
</evidence>
<dbReference type="InterPro" id="IPR006206">
    <property type="entry name" value="Mevalonate/galactokinase"/>
</dbReference>
<evidence type="ECO:0000256" key="2">
    <source>
        <dbReference type="ARBA" id="ARBA00022490"/>
    </source>
</evidence>
<evidence type="ECO:0000256" key="11">
    <source>
        <dbReference type="HAMAP-Rule" id="MF_00246"/>
    </source>
</evidence>
<feature type="site" description="Transition state stabilizer" evidence="11">
    <location>
        <position position="29"/>
    </location>
</feature>
<dbReference type="InterPro" id="IPR006204">
    <property type="entry name" value="GHMP_kinase_N_dom"/>
</dbReference>
<dbReference type="PROSITE" id="PS00106">
    <property type="entry name" value="GALACTOKINASE"/>
    <property type="match status" value="1"/>
</dbReference>
<keyword evidence="17" id="KW-1185">Reference proteome</keyword>
<keyword evidence="2 11" id="KW-0963">Cytoplasm</keyword>
<evidence type="ECO:0000256" key="9">
    <source>
        <dbReference type="ARBA" id="ARBA00023144"/>
    </source>
</evidence>
<dbReference type="InterPro" id="IPR022963">
    <property type="entry name" value="Galactokinase_bac"/>
</dbReference>
<dbReference type="Gene3D" id="3.30.230.10">
    <property type="match status" value="1"/>
</dbReference>
<evidence type="ECO:0000256" key="6">
    <source>
        <dbReference type="ARBA" id="ARBA00022777"/>
    </source>
</evidence>
<dbReference type="GO" id="GO:0000287">
    <property type="term" value="F:magnesium ion binding"/>
    <property type="evidence" value="ECO:0007669"/>
    <property type="project" value="UniProtKB-UniRule"/>
</dbReference>
<dbReference type="Pfam" id="PF00288">
    <property type="entry name" value="GHMP_kinases_N"/>
    <property type="match status" value="1"/>
</dbReference>
<keyword evidence="4 11" id="KW-0479">Metal-binding</keyword>
<dbReference type="GO" id="GO:0004335">
    <property type="term" value="F:galactokinase activity"/>
    <property type="evidence" value="ECO:0007669"/>
    <property type="project" value="UniProtKB-UniRule"/>
</dbReference>
<dbReference type="InterPro" id="IPR000705">
    <property type="entry name" value="Galactokinase"/>
</dbReference>
<dbReference type="OrthoDB" id="250531at2"/>
<keyword evidence="7 11" id="KW-0067">ATP-binding</keyword>
<dbReference type="GO" id="GO:0006012">
    <property type="term" value="P:galactose metabolic process"/>
    <property type="evidence" value="ECO:0007669"/>
    <property type="project" value="UniProtKB-UniRule"/>
</dbReference>
<dbReference type="EC" id="2.7.1.6" evidence="11 12"/>
<feature type="active site" description="Proton acceptor" evidence="11">
    <location>
        <position position="175"/>
    </location>
</feature>
<feature type="binding site" evidence="11">
    <location>
        <position position="163"/>
    </location>
    <ligand>
        <name>Mg(2+)</name>
        <dbReference type="ChEBI" id="CHEBI:18420"/>
    </ligand>
</feature>
<organism evidence="16 17">
    <name type="scientific">Veronia nyctiphanis</name>
    <dbReference type="NCBI Taxonomy" id="1278244"/>
    <lineage>
        <taxon>Bacteria</taxon>
        <taxon>Pseudomonadati</taxon>
        <taxon>Pseudomonadota</taxon>
        <taxon>Gammaproteobacteria</taxon>
        <taxon>Vibrionales</taxon>
        <taxon>Vibrionaceae</taxon>
        <taxon>Veronia</taxon>
    </lineage>
</organism>
<evidence type="ECO:0000259" key="15">
    <source>
        <dbReference type="Pfam" id="PF10509"/>
    </source>
</evidence>
<feature type="domain" description="GHMP kinase C-terminal" evidence="14">
    <location>
        <begin position="279"/>
        <end position="363"/>
    </location>
</feature>
<feature type="domain" description="Galactokinase N-terminal" evidence="15">
    <location>
        <begin position="11"/>
        <end position="59"/>
    </location>
</feature>
<dbReference type="PIRSF" id="PIRSF000530">
    <property type="entry name" value="Galactokinase"/>
    <property type="match status" value="1"/>
</dbReference>
<comment type="similarity">
    <text evidence="1 11">Belongs to the GHMP kinase family. GalK subfamily.</text>
</comment>
<dbReference type="InterPro" id="IPR019539">
    <property type="entry name" value="GalKase_N"/>
</dbReference>
<evidence type="ECO:0000256" key="5">
    <source>
        <dbReference type="ARBA" id="ARBA00022741"/>
    </source>
</evidence>
<comment type="function">
    <text evidence="11">Catalyzes the transfer of the gamma-phosphate of ATP to D-galactose to form alpha-D-galactose-1-phosphate (Gal-1-P).</text>
</comment>
<comment type="caution">
    <text evidence="11">Lacks conserved residue(s) required for the propagation of feature annotation.</text>
</comment>
<keyword evidence="10 11" id="KW-0119">Carbohydrate metabolism</keyword>
<dbReference type="UniPathway" id="UPA00214"/>
<dbReference type="FunFam" id="3.30.230.10:FF:000017">
    <property type="entry name" value="Galactokinase"/>
    <property type="match status" value="1"/>
</dbReference>
<dbReference type="GO" id="GO:0005524">
    <property type="term" value="F:ATP binding"/>
    <property type="evidence" value="ECO:0007669"/>
    <property type="project" value="UniProtKB-UniRule"/>
</dbReference>
<dbReference type="PANTHER" id="PTHR10457:SF7">
    <property type="entry name" value="GALACTOKINASE-RELATED"/>
    <property type="match status" value="1"/>
</dbReference>
<dbReference type="PRINTS" id="PR00473">
    <property type="entry name" value="GALCTOKINASE"/>
</dbReference>
<dbReference type="PRINTS" id="PR00959">
    <property type="entry name" value="MEVGALKINASE"/>
</dbReference>
<comment type="pathway">
    <text evidence="11">Carbohydrate metabolism; galactose metabolism.</text>
</comment>
<feature type="binding site" evidence="11">
    <location>
        <position position="224"/>
    </location>
    <ligand>
        <name>substrate</name>
    </ligand>
</feature>
<feature type="binding site" evidence="11">
    <location>
        <begin position="35"/>
        <end position="38"/>
    </location>
    <ligand>
        <name>substrate</name>
    </ligand>
</feature>